<feature type="domain" description="Enoyl reductase (ER)" evidence="3">
    <location>
        <begin position="10"/>
        <end position="324"/>
    </location>
</feature>
<dbReference type="GO" id="GO:0005829">
    <property type="term" value="C:cytosol"/>
    <property type="evidence" value="ECO:0007669"/>
    <property type="project" value="TreeGrafter"/>
</dbReference>
<dbReference type="SUPFAM" id="SSF51735">
    <property type="entry name" value="NAD(P)-binding Rossmann-fold domains"/>
    <property type="match status" value="1"/>
</dbReference>
<dbReference type="GO" id="GO:0070402">
    <property type="term" value="F:NADPH binding"/>
    <property type="evidence" value="ECO:0007669"/>
    <property type="project" value="TreeGrafter"/>
</dbReference>
<dbReference type="InterPro" id="IPR013149">
    <property type="entry name" value="ADH-like_C"/>
</dbReference>
<sequence length="326" mass="32868">MKAIRVHQPGGPEVLTAEEVGVPRPGSGEVLIEVEVAGVNYADTGIRRGMAFGPHAAAFPITPGFEVAGTVAALGEGVEGLAEGARVAAVLETGGYAEYAVAPVGMVVEVAEGVDLGSAAAALLVQGITAHGILHDAARLRGGETVLVQAAAGGVGSLAVQLARLAGAGTIVGTAGSPEKRELVLSLGADRAVDYGREGWTEEVFEATGGRGVDVVLESVGGEAGSSAFGCLAPLGRMVMFGAASGRPMPPPDLMQMNVKGLGLSGFGGPWIRPGRAQAARGEISRYLQNGDLRPVLNRSFPLDDAAGAHRAIEGRATTGKVVLVV</sequence>
<dbReference type="EC" id="1.6.5.5" evidence="4"/>
<dbReference type="Gene3D" id="3.90.180.10">
    <property type="entry name" value="Medium-chain alcohol dehydrogenases, catalytic domain"/>
    <property type="match status" value="1"/>
</dbReference>
<dbReference type="Pfam" id="PF00107">
    <property type="entry name" value="ADH_zinc_N"/>
    <property type="match status" value="1"/>
</dbReference>
<dbReference type="InterPro" id="IPR036291">
    <property type="entry name" value="NAD(P)-bd_dom_sf"/>
</dbReference>
<dbReference type="PANTHER" id="PTHR48106:SF13">
    <property type="entry name" value="QUINONE OXIDOREDUCTASE-RELATED"/>
    <property type="match status" value="1"/>
</dbReference>
<dbReference type="InterPro" id="IPR020843">
    <property type="entry name" value="ER"/>
</dbReference>
<dbReference type="InterPro" id="IPR011032">
    <property type="entry name" value="GroES-like_sf"/>
</dbReference>
<evidence type="ECO:0000259" key="3">
    <source>
        <dbReference type="SMART" id="SM00829"/>
    </source>
</evidence>
<dbReference type="PANTHER" id="PTHR48106">
    <property type="entry name" value="QUINONE OXIDOREDUCTASE PIG3-RELATED"/>
    <property type="match status" value="1"/>
</dbReference>
<name>A0A6J4R9U9_9ACTN</name>
<dbReference type="GO" id="GO:0035925">
    <property type="term" value="F:mRNA 3'-UTR AU-rich region binding"/>
    <property type="evidence" value="ECO:0007669"/>
    <property type="project" value="TreeGrafter"/>
</dbReference>
<dbReference type="SMART" id="SM00829">
    <property type="entry name" value="PKS_ER"/>
    <property type="match status" value="1"/>
</dbReference>
<proteinExistence type="predicted"/>
<keyword evidence="2 4" id="KW-0560">Oxidoreductase</keyword>
<dbReference type="InterPro" id="IPR013154">
    <property type="entry name" value="ADH-like_N"/>
</dbReference>
<dbReference type="GO" id="GO:0008270">
    <property type="term" value="F:zinc ion binding"/>
    <property type="evidence" value="ECO:0007669"/>
    <property type="project" value="InterPro"/>
</dbReference>
<organism evidence="4">
    <name type="scientific">uncultured Rubrobacteraceae bacterium</name>
    <dbReference type="NCBI Taxonomy" id="349277"/>
    <lineage>
        <taxon>Bacteria</taxon>
        <taxon>Bacillati</taxon>
        <taxon>Actinomycetota</taxon>
        <taxon>Rubrobacteria</taxon>
        <taxon>Rubrobacterales</taxon>
        <taxon>Rubrobacteraceae</taxon>
        <taxon>environmental samples</taxon>
    </lineage>
</organism>
<keyword evidence="1" id="KW-0521">NADP</keyword>
<dbReference type="AlphaFoldDB" id="A0A6J4R9U9"/>
<evidence type="ECO:0000256" key="1">
    <source>
        <dbReference type="ARBA" id="ARBA00022857"/>
    </source>
</evidence>
<dbReference type="GO" id="GO:0003960">
    <property type="term" value="F:quinone reductase (NADPH) activity"/>
    <property type="evidence" value="ECO:0007669"/>
    <property type="project" value="UniProtKB-EC"/>
</dbReference>
<evidence type="ECO:0000256" key="2">
    <source>
        <dbReference type="ARBA" id="ARBA00023002"/>
    </source>
</evidence>
<gene>
    <name evidence="4" type="ORF">AVDCRST_MAG25-1780</name>
</gene>
<dbReference type="SUPFAM" id="SSF50129">
    <property type="entry name" value="GroES-like"/>
    <property type="match status" value="1"/>
</dbReference>
<evidence type="ECO:0000313" key="4">
    <source>
        <dbReference type="EMBL" id="CAA9468279.1"/>
    </source>
</evidence>
<dbReference type="EMBL" id="CADCVI010000107">
    <property type="protein sequence ID" value="CAA9468279.1"/>
    <property type="molecule type" value="Genomic_DNA"/>
</dbReference>
<dbReference type="Gene3D" id="3.40.50.720">
    <property type="entry name" value="NAD(P)-binding Rossmann-like Domain"/>
    <property type="match status" value="1"/>
</dbReference>
<dbReference type="InterPro" id="IPR002364">
    <property type="entry name" value="Quin_OxRdtase/zeta-crystal_CS"/>
</dbReference>
<dbReference type="PROSITE" id="PS01162">
    <property type="entry name" value="QOR_ZETA_CRYSTAL"/>
    <property type="match status" value="1"/>
</dbReference>
<protein>
    <submittedName>
        <fullName evidence="4">Quinone oxidoreductase</fullName>
        <ecNumber evidence="4">1.6.5.5</ecNumber>
    </submittedName>
</protein>
<accession>A0A6J4R9U9</accession>
<dbReference type="Pfam" id="PF08240">
    <property type="entry name" value="ADH_N"/>
    <property type="match status" value="1"/>
</dbReference>
<reference evidence="4" key="1">
    <citation type="submission" date="2020-02" db="EMBL/GenBank/DDBJ databases">
        <authorList>
            <person name="Meier V. D."/>
        </authorList>
    </citation>
    <scope>NUCLEOTIDE SEQUENCE</scope>
    <source>
        <strain evidence="4">AVDCRST_MAG25</strain>
    </source>
</reference>